<accession>A0A1Q2MEI0</accession>
<gene>
    <name evidence="2" type="primary">prsW_1</name>
    <name evidence="2" type="ORF">SMSP2_01018</name>
</gene>
<keyword evidence="1" id="KW-1133">Transmembrane helix</keyword>
<dbReference type="PANTHER" id="PTHR36844:SF1">
    <property type="entry name" value="PROTEASE PRSW"/>
    <property type="match status" value="1"/>
</dbReference>
<feature type="transmembrane region" description="Helical" evidence="1">
    <location>
        <begin position="424"/>
        <end position="447"/>
    </location>
</feature>
<dbReference type="RefSeq" id="WP_146682909.1">
    <property type="nucleotide sequence ID" value="NZ_CP019646.1"/>
</dbReference>
<name>A0A1Q2MEI0_9BACT</name>
<dbReference type="GO" id="GO:0008233">
    <property type="term" value="F:peptidase activity"/>
    <property type="evidence" value="ECO:0007669"/>
    <property type="project" value="UniProtKB-KW"/>
</dbReference>
<dbReference type="InterPro" id="IPR026898">
    <property type="entry name" value="PrsW"/>
</dbReference>
<dbReference type="SUPFAM" id="SSF48452">
    <property type="entry name" value="TPR-like"/>
    <property type="match status" value="1"/>
</dbReference>
<feature type="transmembrane region" description="Helical" evidence="1">
    <location>
        <begin position="286"/>
        <end position="307"/>
    </location>
</feature>
<dbReference type="OrthoDB" id="243071at2"/>
<feature type="transmembrane region" description="Helical" evidence="1">
    <location>
        <begin position="361"/>
        <end position="381"/>
    </location>
</feature>
<feature type="transmembrane region" description="Helical" evidence="1">
    <location>
        <begin position="525"/>
        <end position="545"/>
    </location>
</feature>
<keyword evidence="3" id="KW-1185">Reference proteome</keyword>
<organism evidence="2 3">
    <name type="scientific">Limihaloglobus sulfuriphilus</name>
    <dbReference type="NCBI Taxonomy" id="1851148"/>
    <lineage>
        <taxon>Bacteria</taxon>
        <taxon>Pseudomonadati</taxon>
        <taxon>Planctomycetota</taxon>
        <taxon>Phycisphaerae</taxon>
        <taxon>Sedimentisphaerales</taxon>
        <taxon>Sedimentisphaeraceae</taxon>
        <taxon>Limihaloglobus</taxon>
    </lineage>
</organism>
<proteinExistence type="predicted"/>
<dbReference type="KEGG" id="pbas:SMSP2_01018"/>
<dbReference type="Pfam" id="PF13367">
    <property type="entry name" value="PrsW-protease"/>
    <property type="match status" value="1"/>
</dbReference>
<keyword evidence="1" id="KW-0812">Transmembrane</keyword>
<dbReference type="InterPro" id="IPR011990">
    <property type="entry name" value="TPR-like_helical_dom_sf"/>
</dbReference>
<keyword evidence="1" id="KW-0472">Membrane</keyword>
<protein>
    <submittedName>
        <fullName evidence="2">Protease PrsW</fullName>
        <ecNumber evidence="2">3.4.-.-</ecNumber>
    </submittedName>
</protein>
<feature type="transmembrane region" description="Helical" evidence="1">
    <location>
        <begin position="250"/>
        <end position="274"/>
    </location>
</feature>
<keyword evidence="2" id="KW-0645">Protease</keyword>
<dbReference type="EC" id="3.4.-.-" evidence="2"/>
<evidence type="ECO:0000313" key="2">
    <source>
        <dbReference type="EMBL" id="AQQ70662.1"/>
    </source>
</evidence>
<feature type="transmembrane region" description="Helical" evidence="1">
    <location>
        <begin position="492"/>
        <end position="513"/>
    </location>
</feature>
<feature type="transmembrane region" description="Helical" evidence="1">
    <location>
        <begin position="28"/>
        <end position="48"/>
    </location>
</feature>
<dbReference type="PANTHER" id="PTHR36844">
    <property type="entry name" value="PROTEASE PRSW"/>
    <property type="match status" value="1"/>
</dbReference>
<reference evidence="3" key="1">
    <citation type="submission" date="2017-02" db="EMBL/GenBank/DDBJ databases">
        <title>Comparative genomics and description of representatives of a novel lineage of planctomycetes thriving in anoxic sediments.</title>
        <authorList>
            <person name="Spring S."/>
            <person name="Bunk B."/>
            <person name="Sproer C."/>
        </authorList>
    </citation>
    <scope>NUCLEOTIDE SEQUENCE [LARGE SCALE GENOMIC DNA]</scope>
    <source>
        <strain evidence="3">SM-Chi-D1</strain>
    </source>
</reference>
<dbReference type="STRING" id="1851148.SMSP2_01018"/>
<feature type="transmembrane region" description="Helical" evidence="1">
    <location>
        <begin position="393"/>
        <end position="412"/>
    </location>
</feature>
<dbReference type="EMBL" id="CP019646">
    <property type="protein sequence ID" value="AQQ70662.1"/>
    <property type="molecule type" value="Genomic_DNA"/>
</dbReference>
<dbReference type="Gene3D" id="1.25.40.10">
    <property type="entry name" value="Tetratricopeptide repeat domain"/>
    <property type="match status" value="1"/>
</dbReference>
<feature type="transmembrane region" description="Helical" evidence="1">
    <location>
        <begin position="453"/>
        <end position="472"/>
    </location>
</feature>
<evidence type="ECO:0000313" key="3">
    <source>
        <dbReference type="Proteomes" id="UP000188181"/>
    </source>
</evidence>
<dbReference type="AlphaFoldDB" id="A0A1Q2MEI0"/>
<keyword evidence="2" id="KW-0378">Hydrolase</keyword>
<dbReference type="Proteomes" id="UP000188181">
    <property type="component" value="Chromosome"/>
</dbReference>
<evidence type="ECO:0000256" key="1">
    <source>
        <dbReference type="SAM" id="Phobius"/>
    </source>
</evidence>
<feature type="transmembrane region" description="Helical" evidence="1">
    <location>
        <begin position="327"/>
        <end position="349"/>
    </location>
</feature>
<dbReference type="GO" id="GO:0006508">
    <property type="term" value="P:proteolysis"/>
    <property type="evidence" value="ECO:0007669"/>
    <property type="project" value="UniProtKB-KW"/>
</dbReference>
<sequence length="566" mass="65107">MNTKNDDIALYAGGLEQKQSKPFPLSRLILYHFLIPTAIIITAVNFFLGDSYKSSPQDRLEQALSSNEFEEASLIYQKLLKDDFSSINLHRDYLRNQSLINDFSHDNTAYSDTVNTYFKYATSKDPLEADIGNYAIGYLYSLNGKYWDSLIYYSRVNDRQMPFLNNSIGYCLLQLGERKDAMSYFYKEIEADGNIAGACMNLVEILYEDKNFELLERLISNPRTSPHISIRLKRITHIEQQQPLKYLAALFNYSHVLPAGLAASILVLAVWFFYLRKLDVFEPEKYRYMLLMLAGGMICAEFCTFFYDITNYSLGFNIGRGMFNDLLYCIFAIGLIEEAVKIIPFLIMLRYSKEINEPVDYLIYASVSALGFAFVENLLYFNESGLASITGRAFTAVLLHMSMSTFAVYGLLYTKYFRKNNRPVFWLSLSFSAAVLVHGLYDFWLIANVEEQYRLFSIIILIAATWKFSTIIKNSLSISAFNLEEKNRVLHLTRYLAYSLMAIILMQYVLIAVQHGALKANINMLQGISAFYFLLFVLIMTMGNIQLKPNKTHDSQEMEIKTTSLE</sequence>